<organism evidence="2 3">
    <name type="scientific">Roseibium denhamense</name>
    <dbReference type="NCBI Taxonomy" id="76305"/>
    <lineage>
        <taxon>Bacteria</taxon>
        <taxon>Pseudomonadati</taxon>
        <taxon>Pseudomonadota</taxon>
        <taxon>Alphaproteobacteria</taxon>
        <taxon>Hyphomicrobiales</taxon>
        <taxon>Stappiaceae</taxon>
        <taxon>Roseibium</taxon>
    </lineage>
</organism>
<dbReference type="EMBL" id="FXTT01000004">
    <property type="protein sequence ID" value="SMP28420.1"/>
    <property type="molecule type" value="Genomic_DNA"/>
</dbReference>
<reference evidence="2 3" key="1">
    <citation type="submission" date="2017-05" db="EMBL/GenBank/DDBJ databases">
        <authorList>
            <person name="Varghese N."/>
            <person name="Submissions S."/>
        </authorList>
    </citation>
    <scope>NUCLEOTIDE SEQUENCE [LARGE SCALE GENOMIC DNA]</scope>
    <source>
        <strain evidence="2 3">DSM 15949</strain>
    </source>
</reference>
<keyword evidence="1" id="KW-1133">Transmembrane helix</keyword>
<evidence type="ECO:0000313" key="2">
    <source>
        <dbReference type="EMBL" id="SMP28420.1"/>
    </source>
</evidence>
<proteinExistence type="predicted"/>
<name>A0ABY1P7M4_9HYPH</name>
<evidence type="ECO:0008006" key="4">
    <source>
        <dbReference type="Google" id="ProtNLM"/>
    </source>
</evidence>
<feature type="transmembrane region" description="Helical" evidence="1">
    <location>
        <begin position="94"/>
        <end position="116"/>
    </location>
</feature>
<protein>
    <recommendedName>
        <fullName evidence="4">PH domain-containing protein</fullName>
    </recommendedName>
</protein>
<keyword evidence="1" id="KW-0472">Membrane</keyword>
<accession>A0ABY1P7M4</accession>
<dbReference type="Proteomes" id="UP001157914">
    <property type="component" value="Unassembled WGS sequence"/>
</dbReference>
<keyword evidence="1" id="KW-0812">Transmembrane</keyword>
<dbReference type="RefSeq" id="WP_208996904.1">
    <property type="nucleotide sequence ID" value="NZ_BAAAEA010000004.1"/>
</dbReference>
<sequence length="274" mass="30179">MGKAARLEFVRRLLPLCLAVAGIVGWFAFMSAISSILCIAAAVGIYSAMPYPVVPSGAIRPVSQPPVMVIDMIGFFIGLVFFPLAILGMTLSTGALALAALFCLVPACFSLVLFSISVRQLTSWVRFFNNGFEFTQFSLRVRVTYEELSGVKIRTWQAPGLAAWFQATIGSLGRRKATLLNGSETTKTMVFVRNDGVTFTISSELIPDLQRVLIAMDRAGLELPDGISEYQRKKIRQRRERMYGGPPKPPVHEEQLQVARIAALIEHARRNPNG</sequence>
<comment type="caution">
    <text evidence="2">The sequence shown here is derived from an EMBL/GenBank/DDBJ whole genome shotgun (WGS) entry which is preliminary data.</text>
</comment>
<evidence type="ECO:0000313" key="3">
    <source>
        <dbReference type="Proteomes" id="UP001157914"/>
    </source>
</evidence>
<gene>
    <name evidence="2" type="ORF">SAMN06265374_2919</name>
</gene>
<keyword evidence="3" id="KW-1185">Reference proteome</keyword>
<evidence type="ECO:0000256" key="1">
    <source>
        <dbReference type="SAM" id="Phobius"/>
    </source>
</evidence>
<feature type="transmembrane region" description="Helical" evidence="1">
    <location>
        <begin position="66"/>
        <end position="87"/>
    </location>
</feature>
<feature type="transmembrane region" description="Helical" evidence="1">
    <location>
        <begin position="13"/>
        <end position="46"/>
    </location>
</feature>